<evidence type="ECO:0000256" key="7">
    <source>
        <dbReference type="ARBA" id="ARBA00023027"/>
    </source>
</evidence>
<comment type="pathway">
    <text evidence="3 11">Carbohydrate metabolism; galactose metabolism.</text>
</comment>
<keyword evidence="10 11" id="KW-0119">Carbohydrate metabolism</keyword>
<dbReference type="Pfam" id="PF01370">
    <property type="entry name" value="Epimerase"/>
    <property type="match status" value="1"/>
</dbReference>
<comment type="subunit">
    <text evidence="11">Homodimer.</text>
</comment>
<comment type="similarity">
    <text evidence="4 11">Belongs to the NAD(P)-dependent epimerase/dehydratase family.</text>
</comment>
<dbReference type="OrthoDB" id="9801785at2"/>
<evidence type="ECO:0000256" key="2">
    <source>
        <dbReference type="ARBA" id="ARBA00001911"/>
    </source>
</evidence>
<dbReference type="STRING" id="201973.SAMN04488025_10753"/>
<evidence type="ECO:0000256" key="11">
    <source>
        <dbReference type="RuleBase" id="RU366046"/>
    </source>
</evidence>
<proteinExistence type="inferred from homology"/>
<name>A0A1I2MD25_9BACL</name>
<comment type="catalytic activity">
    <reaction evidence="1 11">
        <text>UDP-alpha-D-glucose = UDP-alpha-D-galactose</text>
        <dbReference type="Rhea" id="RHEA:22168"/>
        <dbReference type="ChEBI" id="CHEBI:58885"/>
        <dbReference type="ChEBI" id="CHEBI:66914"/>
        <dbReference type="EC" id="5.1.3.2"/>
    </reaction>
</comment>
<keyword evidence="7 11" id="KW-0520">NAD</keyword>
<dbReference type="AlphaFoldDB" id="A0A1I2MD25"/>
<evidence type="ECO:0000259" key="12">
    <source>
        <dbReference type="Pfam" id="PF01370"/>
    </source>
</evidence>
<organism evidence="13 14">
    <name type="scientific">Planifilum fulgidum</name>
    <dbReference type="NCBI Taxonomy" id="201973"/>
    <lineage>
        <taxon>Bacteria</taxon>
        <taxon>Bacillati</taxon>
        <taxon>Bacillota</taxon>
        <taxon>Bacilli</taxon>
        <taxon>Bacillales</taxon>
        <taxon>Thermoactinomycetaceae</taxon>
        <taxon>Planifilum</taxon>
    </lineage>
</organism>
<comment type="cofactor">
    <cofactor evidence="2 11">
        <name>NAD(+)</name>
        <dbReference type="ChEBI" id="CHEBI:57540"/>
    </cofactor>
</comment>
<dbReference type="GO" id="GO:0003978">
    <property type="term" value="F:UDP-glucose 4-epimerase activity"/>
    <property type="evidence" value="ECO:0007669"/>
    <property type="project" value="UniProtKB-UniRule"/>
</dbReference>
<evidence type="ECO:0000256" key="3">
    <source>
        <dbReference type="ARBA" id="ARBA00004947"/>
    </source>
</evidence>
<evidence type="ECO:0000256" key="9">
    <source>
        <dbReference type="ARBA" id="ARBA00023235"/>
    </source>
</evidence>
<evidence type="ECO:0000313" key="14">
    <source>
        <dbReference type="Proteomes" id="UP000198661"/>
    </source>
</evidence>
<dbReference type="UniPathway" id="UPA00214"/>
<keyword evidence="14" id="KW-1185">Reference proteome</keyword>
<keyword evidence="9 11" id="KW-0413">Isomerase</keyword>
<dbReference type="GO" id="GO:0033499">
    <property type="term" value="P:galactose catabolic process via UDP-galactose, Leloir pathway"/>
    <property type="evidence" value="ECO:0007669"/>
    <property type="project" value="TreeGrafter"/>
</dbReference>
<evidence type="ECO:0000256" key="4">
    <source>
        <dbReference type="ARBA" id="ARBA00007637"/>
    </source>
</evidence>
<dbReference type="EC" id="5.1.3.2" evidence="5 11"/>
<dbReference type="SUPFAM" id="SSF51735">
    <property type="entry name" value="NAD(P)-binding Rossmann-fold domains"/>
    <property type="match status" value="1"/>
</dbReference>
<dbReference type="RefSeq" id="WP_092036774.1">
    <property type="nucleotide sequence ID" value="NZ_FOOK01000007.1"/>
</dbReference>
<feature type="domain" description="NAD-dependent epimerase/dehydratase" evidence="12">
    <location>
        <begin position="3"/>
        <end position="251"/>
    </location>
</feature>
<accession>A0A1I2MD25</accession>
<dbReference type="InterPro" id="IPR036291">
    <property type="entry name" value="NAD(P)-bd_dom_sf"/>
</dbReference>
<keyword evidence="8" id="KW-0299">Galactose metabolism</keyword>
<dbReference type="InterPro" id="IPR001509">
    <property type="entry name" value="Epimerase_deHydtase"/>
</dbReference>
<protein>
    <recommendedName>
        <fullName evidence="6 11">UDP-glucose 4-epimerase</fullName>
        <ecNumber evidence="5 11">5.1.3.2</ecNumber>
    </recommendedName>
</protein>
<dbReference type="InterPro" id="IPR005886">
    <property type="entry name" value="UDP_G4E"/>
</dbReference>
<reference evidence="13 14" key="1">
    <citation type="submission" date="2016-10" db="EMBL/GenBank/DDBJ databases">
        <authorList>
            <person name="de Groot N.N."/>
        </authorList>
    </citation>
    <scope>NUCLEOTIDE SEQUENCE [LARGE SCALE GENOMIC DNA]</scope>
    <source>
        <strain evidence="13 14">DSM 44945</strain>
    </source>
</reference>
<evidence type="ECO:0000256" key="5">
    <source>
        <dbReference type="ARBA" id="ARBA00013189"/>
    </source>
</evidence>
<dbReference type="EMBL" id="FOOK01000007">
    <property type="protein sequence ID" value="SFF87296.1"/>
    <property type="molecule type" value="Genomic_DNA"/>
</dbReference>
<evidence type="ECO:0000256" key="6">
    <source>
        <dbReference type="ARBA" id="ARBA00018569"/>
    </source>
</evidence>
<evidence type="ECO:0000313" key="13">
    <source>
        <dbReference type="EMBL" id="SFF87296.1"/>
    </source>
</evidence>
<gene>
    <name evidence="13" type="ORF">SAMN04488025_10753</name>
</gene>
<dbReference type="Gene3D" id="3.40.50.720">
    <property type="entry name" value="NAD(P)-binding Rossmann-like Domain"/>
    <property type="match status" value="1"/>
</dbReference>
<dbReference type="CDD" id="cd05247">
    <property type="entry name" value="UDP_G4E_1_SDR_e"/>
    <property type="match status" value="1"/>
</dbReference>
<dbReference type="NCBIfam" id="TIGR01179">
    <property type="entry name" value="galE"/>
    <property type="match status" value="1"/>
</dbReference>
<dbReference type="Proteomes" id="UP000198661">
    <property type="component" value="Unassembled WGS sequence"/>
</dbReference>
<sequence>MAVLVTGGAGYIGSHTVLELAERGEEVVVLDNLRTGHREAVRVSSFYRGDVGDEALLDRIFREREIEAVIHFAACSLVGESGRDPLLYYENNVGGTLRLLKKMVEHGVKKLVFSSTAAVYGEPERTPISEEDPTNPTNPYGETKLAIERMLKWCDRAYGVKAVSLRYFNAAGAHPSGELGEDHDPETHLIPIVLQAALGKRECVHVYGDDYPTRDGTCIRDFVHVTDLAHAHWLSLEKLRRDGEGGVYNLGNGAGFSVREVIETARQVTGRPIPEKRAPRRPGDPAILVASAEKARRELGWTPRYSRLEEILETAWNWHRRHPHGFRTKAQEV</sequence>
<evidence type="ECO:0000256" key="8">
    <source>
        <dbReference type="ARBA" id="ARBA00023144"/>
    </source>
</evidence>
<dbReference type="PANTHER" id="PTHR43725">
    <property type="entry name" value="UDP-GLUCOSE 4-EPIMERASE"/>
    <property type="match status" value="1"/>
</dbReference>
<evidence type="ECO:0000256" key="10">
    <source>
        <dbReference type="ARBA" id="ARBA00023277"/>
    </source>
</evidence>
<evidence type="ECO:0000256" key="1">
    <source>
        <dbReference type="ARBA" id="ARBA00000083"/>
    </source>
</evidence>
<dbReference type="Gene3D" id="3.90.25.10">
    <property type="entry name" value="UDP-galactose 4-epimerase, domain 1"/>
    <property type="match status" value="1"/>
</dbReference>
<dbReference type="PANTHER" id="PTHR43725:SF53">
    <property type="entry name" value="UDP-ARABINOSE 4-EPIMERASE 1"/>
    <property type="match status" value="1"/>
</dbReference>